<dbReference type="CDD" id="cd18801">
    <property type="entry name" value="SF2_C_FANCM_Hef"/>
    <property type="match status" value="1"/>
</dbReference>
<reference evidence="12" key="1">
    <citation type="submission" date="2025-08" db="UniProtKB">
        <authorList>
            <consortium name="RefSeq"/>
        </authorList>
    </citation>
    <scope>IDENTIFICATION</scope>
</reference>
<keyword evidence="11" id="KW-1185">Reference proteome</keyword>
<proteinExistence type="inferred from homology"/>
<dbReference type="Pfam" id="PF00271">
    <property type="entry name" value="Helicase_C"/>
    <property type="match status" value="1"/>
</dbReference>
<dbReference type="Pfam" id="PF00270">
    <property type="entry name" value="DEAD"/>
    <property type="match status" value="1"/>
</dbReference>
<accession>A0ABM4CG54</accession>
<evidence type="ECO:0000256" key="7">
    <source>
        <dbReference type="ARBA" id="ARBA00023242"/>
    </source>
</evidence>
<evidence type="ECO:0000256" key="5">
    <source>
        <dbReference type="ARBA" id="ARBA00022806"/>
    </source>
</evidence>
<keyword evidence="4" id="KW-0378">Hydrolase</keyword>
<evidence type="ECO:0000313" key="11">
    <source>
        <dbReference type="Proteomes" id="UP001652625"/>
    </source>
</evidence>
<comment type="subcellular location">
    <subcellularLocation>
        <location evidence="1">Nucleus</location>
    </subcellularLocation>
</comment>
<keyword evidence="6" id="KW-0067">ATP-binding</keyword>
<organism evidence="11 12">
    <name type="scientific">Hydra vulgaris</name>
    <name type="common">Hydra</name>
    <name type="synonym">Hydra attenuata</name>
    <dbReference type="NCBI Taxonomy" id="6087"/>
    <lineage>
        <taxon>Eukaryota</taxon>
        <taxon>Metazoa</taxon>
        <taxon>Cnidaria</taxon>
        <taxon>Hydrozoa</taxon>
        <taxon>Hydroidolina</taxon>
        <taxon>Anthoathecata</taxon>
        <taxon>Aplanulata</taxon>
        <taxon>Hydridae</taxon>
        <taxon>Hydra</taxon>
    </lineage>
</organism>
<protein>
    <submittedName>
        <fullName evidence="12">Fanconi anemia group M protein isoform X2</fullName>
    </submittedName>
</protein>
<keyword evidence="7" id="KW-0539">Nucleus</keyword>
<dbReference type="InterPro" id="IPR011335">
    <property type="entry name" value="Restrct_endonuc-II-like"/>
</dbReference>
<feature type="region of interest" description="Disordered" evidence="8">
    <location>
        <begin position="894"/>
        <end position="916"/>
    </location>
</feature>
<evidence type="ECO:0000256" key="6">
    <source>
        <dbReference type="ARBA" id="ARBA00022840"/>
    </source>
</evidence>
<dbReference type="Gene3D" id="1.20.1320.20">
    <property type="entry name" value="hef helicase domain"/>
    <property type="match status" value="1"/>
</dbReference>
<evidence type="ECO:0000256" key="4">
    <source>
        <dbReference type="ARBA" id="ARBA00022801"/>
    </source>
</evidence>
<dbReference type="Gene3D" id="3.40.50.10130">
    <property type="match status" value="1"/>
</dbReference>
<dbReference type="InterPro" id="IPR027417">
    <property type="entry name" value="P-loop_NTPase"/>
</dbReference>
<dbReference type="RefSeq" id="XP_065660697.1">
    <property type="nucleotide sequence ID" value="XM_065804625.1"/>
</dbReference>
<dbReference type="SUPFAM" id="SSF52540">
    <property type="entry name" value="P-loop containing nucleoside triphosphate hydrolases"/>
    <property type="match status" value="1"/>
</dbReference>
<dbReference type="InterPro" id="IPR001650">
    <property type="entry name" value="Helicase_C-like"/>
</dbReference>
<gene>
    <name evidence="12" type="primary">LOC105847408</name>
</gene>
<dbReference type="InterPro" id="IPR011545">
    <property type="entry name" value="DEAD/DEAH_box_helicase_dom"/>
</dbReference>
<evidence type="ECO:0000256" key="8">
    <source>
        <dbReference type="SAM" id="MobiDB-lite"/>
    </source>
</evidence>
<evidence type="ECO:0000259" key="9">
    <source>
        <dbReference type="PROSITE" id="PS51192"/>
    </source>
</evidence>
<dbReference type="InterPro" id="IPR039686">
    <property type="entry name" value="FANCM/Mph1-like_ID"/>
</dbReference>
<dbReference type="SUPFAM" id="SSF52980">
    <property type="entry name" value="Restriction endonuclease-like"/>
    <property type="match status" value="1"/>
</dbReference>
<dbReference type="PANTHER" id="PTHR14025:SF20">
    <property type="entry name" value="FANCONI ANEMIA GROUP M PROTEIN"/>
    <property type="match status" value="1"/>
</dbReference>
<feature type="compositionally biased region" description="Polar residues" evidence="8">
    <location>
        <begin position="898"/>
        <end position="910"/>
    </location>
</feature>
<comment type="similarity">
    <text evidence="2">Belongs to the DEAD box helicase family. DEAH subfamily. FANCM sub-subfamily.</text>
</comment>
<dbReference type="PANTHER" id="PTHR14025">
    <property type="entry name" value="FANCONI ANEMIA GROUP M FANCM FAMILY MEMBER"/>
    <property type="match status" value="1"/>
</dbReference>
<dbReference type="InterPro" id="IPR014001">
    <property type="entry name" value="Helicase_ATP-bd"/>
</dbReference>
<name>A0ABM4CG54_HYDVU</name>
<feature type="domain" description="Helicase ATP-binding" evidence="9">
    <location>
        <begin position="149"/>
        <end position="317"/>
    </location>
</feature>
<sequence length="1879" mass="213942">MKKFKLPATNQVNQSQSIKSTNQATILDTWGYFKKQSSEINEKKDCKKYNIETHQAQIQCEKITQGSNFFPHENENEGVDGEEIFNLFTDDNDLVKAVENTESVEQEVYLDTRFKQGSCCEVIPGFDEDIGSTYIYPINYPIRDYQFNIVRKALLENTLVVLPTGLGKTFLASVVMYNFYRWYPKGKLIFMAPTKPLVAQQIEACYKITGIPQVDTVEMTGIMAPVKRELLWKTKRVFFLTPQVFQNDLGRGSCFAPDVVCLVFDEAHRALGNHAYCQVVKEVMRYRSNFRVLALSATPGSDMKAVQQVISNLLISHVEVRTEESIDICKYVHHRNIEKIVVPMSMQLNKTKVLLLQVLQVAVKRLHSKKVIWHEEPEKLSRFQLIKAREQWRKNSAISDRQIAGVIEGDFGLCISLYYAYELLLQHGLLSFYNFLKGVLSGVKGTPLCRKELSQNIAFMDMMEELHSEIEPEDGESLNESIMLGKNISAKQRLLKSIPKPLSSFNSHPKLLKLEEIVLEHFRRICPNSSKSVQTPLNTRVMIFSQYRDSVQEITALLSKHEPLIKVMSFIGQGNKETAGGKNTKGLSQKEQFEVLQKFRNGGYNTIVSTSVGEEGLDIGDVDLIVCFDASNSPIRLVQRMGRTGRVRDGRIVILIGEGKEEATYKKCLSNKKGIHKNLLTAAKALNLYEENHRMIPRHLNPKCCKMNVHIEQFKEKNNNKKSVSKKTSASVSCKKGLNFKYLNTNEAKYLTEKFYGDAASCSKCKNLQSVYCHHLSYKKLSTSSWLPWLSTPQTVSNILHSKSTNALCSIMQFANECRDSDFLLNYNAKNLKLLNNSNDVVKDIANISVNNNLHKKVNFSTNAQMVEVFSIDDSDFEMSDIKPILLSNKKKKKSLSDSVNRNGNPSNTDVKVINNEDSFKPCPMEELLKSSEKVLSKKKKINLLKLPKVQVNKIDFDIKDNQVGFCSQETMPTLYDRCKQKRNGTSLLKNENIVTKSVSVNETNLCSKTLNTVNNKFQDFTNLSSSILSTIPLSPTWIDHLKSFETTNSSERMVVKDLIPDAPNDMNFDNFDSEKTSDRIVEKDLIPDAPNDMNFDSFDSEKTSGKMVVNDLVPDAPNDINFDSFDSGKTTNRMVVKDLIPDAPNHMNFDCFYSEKTSGRMVAKDLIPDAPNDMNFDSFDSEKMDFNDKVIVNNLVPCAPNDLNYDNTESKKLNDQENIPPTLMKKLNDQENIPPTLMKKLNDQENIPPTLMNYTNVKKKTEKRSLVITDSLIDYIDDFEEDICFSPPVVSNIKIKAKENISSDSLLNNNPVNKNNEKKSLQFSSINNEKIFNEDIDESIIFKKTHRKKKLLEISNCYDEQKNNGKQKIFAHSQNKEDDPLNLMSNKKVKQPVRKKSKLNNMKSKEKRYKNEYIAYEAEDDEGRIMDRESFIDDYIQDSFIDDATQFSPDNINKQNKDHIDMDTIYKRSLLSPSHAVANSLRFTTPAFKAGANRFRLADLKELKDSDQSSEAEEVLGLVESDEYHSNNELQDELAEQTSSFHLPILKRKKRCFSFLDSDDEFNSDADTEKSIYNDNTEVKPPVRVQPINESLIAKQILNKIDSQVCNSNIRFINECDLPTITFSFGIDWHGSNIDQEFNKDVQKIANKPQDKDLTLENVSPYILVSSRCIANSQIPSLLRSREKCCVVVKSQLHADFIVSRRMSVNKKSLSELSCSGNISQLYESVQCELFEKQYLIVEKDVAKINNKNKIPGYTKTCANLLSKFIGCNIKVLFSSSQEETSSLLCALAKLEVQNGYAICVPQTRDKMLKSLMCIPKMTYPLSTEVANQFRCIADLSKCSLESLKKILCNLPGELIKDIYFFFKKQFDIGMLGSKKLL</sequence>
<evidence type="ECO:0000256" key="3">
    <source>
        <dbReference type="ARBA" id="ARBA00022741"/>
    </source>
</evidence>
<feature type="domain" description="Helicase C-terminal" evidence="10">
    <location>
        <begin position="513"/>
        <end position="694"/>
    </location>
</feature>
<dbReference type="InterPro" id="IPR044749">
    <property type="entry name" value="FANCM_DEXDc"/>
</dbReference>
<evidence type="ECO:0000313" key="12">
    <source>
        <dbReference type="RefSeq" id="XP_065660697.1"/>
    </source>
</evidence>
<dbReference type="PROSITE" id="PS51194">
    <property type="entry name" value="HELICASE_CTER"/>
    <property type="match status" value="1"/>
</dbReference>
<evidence type="ECO:0000259" key="10">
    <source>
        <dbReference type="PROSITE" id="PS51194"/>
    </source>
</evidence>
<dbReference type="CDD" id="cd18033">
    <property type="entry name" value="DEXDc_FANCM"/>
    <property type="match status" value="1"/>
</dbReference>
<dbReference type="SMART" id="SM00487">
    <property type="entry name" value="DEXDc"/>
    <property type="match status" value="1"/>
</dbReference>
<dbReference type="CDD" id="cd12091">
    <property type="entry name" value="FANCM_ID"/>
    <property type="match status" value="1"/>
</dbReference>
<evidence type="ECO:0000256" key="1">
    <source>
        <dbReference type="ARBA" id="ARBA00004123"/>
    </source>
</evidence>
<dbReference type="SMART" id="SM00490">
    <property type="entry name" value="HELICc"/>
    <property type="match status" value="1"/>
</dbReference>
<dbReference type="PROSITE" id="PS51192">
    <property type="entry name" value="HELICASE_ATP_BIND_1"/>
    <property type="match status" value="1"/>
</dbReference>
<evidence type="ECO:0000256" key="2">
    <source>
        <dbReference type="ARBA" id="ARBA00009889"/>
    </source>
</evidence>
<keyword evidence="3" id="KW-0547">Nucleotide-binding</keyword>
<keyword evidence="5" id="KW-0347">Helicase</keyword>
<dbReference type="Proteomes" id="UP001652625">
    <property type="component" value="Chromosome 09"/>
</dbReference>
<dbReference type="Gene3D" id="3.40.50.300">
    <property type="entry name" value="P-loop containing nucleotide triphosphate hydrolases"/>
    <property type="match status" value="2"/>
</dbReference>
<dbReference type="GeneID" id="105847408"/>